<dbReference type="InterPro" id="IPR044068">
    <property type="entry name" value="CB"/>
</dbReference>
<dbReference type="GO" id="GO:0003677">
    <property type="term" value="F:DNA binding"/>
    <property type="evidence" value="ECO:0007669"/>
    <property type="project" value="UniProtKB-UniRule"/>
</dbReference>
<evidence type="ECO:0000256" key="3">
    <source>
        <dbReference type="ARBA" id="ARBA00023172"/>
    </source>
</evidence>
<dbReference type="AlphaFoldDB" id="A0A9Q7ALH6"/>
<dbReference type="Gene3D" id="1.10.443.10">
    <property type="entry name" value="Intergrase catalytic core"/>
    <property type="match status" value="1"/>
</dbReference>
<dbReference type="EMBL" id="CP072943">
    <property type="protein sequence ID" value="QTX31232.1"/>
    <property type="molecule type" value="Genomic_DNA"/>
</dbReference>
<dbReference type="Pfam" id="PF00589">
    <property type="entry name" value="Phage_integrase"/>
    <property type="match status" value="1"/>
</dbReference>
<evidence type="ECO:0000256" key="1">
    <source>
        <dbReference type="ARBA" id="ARBA00022908"/>
    </source>
</evidence>
<evidence type="ECO:0000313" key="8">
    <source>
        <dbReference type="Proteomes" id="UP000671879"/>
    </source>
</evidence>
<dbReference type="InterPro" id="IPR011010">
    <property type="entry name" value="DNA_brk_join_enz"/>
</dbReference>
<dbReference type="PROSITE" id="PS51898">
    <property type="entry name" value="TYR_RECOMBINASE"/>
    <property type="match status" value="1"/>
</dbReference>
<evidence type="ECO:0000256" key="4">
    <source>
        <dbReference type="PROSITE-ProRule" id="PRU01248"/>
    </source>
</evidence>
<keyword evidence="1" id="KW-0229">DNA integration</keyword>
<dbReference type="InterPro" id="IPR004107">
    <property type="entry name" value="Integrase_SAM-like_N"/>
</dbReference>
<feature type="domain" description="Tyr recombinase" evidence="5">
    <location>
        <begin position="116"/>
        <end position="296"/>
    </location>
</feature>
<dbReference type="Pfam" id="PF02899">
    <property type="entry name" value="Phage_int_SAM_1"/>
    <property type="match status" value="1"/>
</dbReference>
<keyword evidence="8" id="KW-1185">Reference proteome</keyword>
<dbReference type="InterPro" id="IPR002104">
    <property type="entry name" value="Integrase_catalytic"/>
</dbReference>
<dbReference type="Proteomes" id="UP000671879">
    <property type="component" value="Chromosome"/>
</dbReference>
<dbReference type="Gene3D" id="1.10.150.130">
    <property type="match status" value="1"/>
</dbReference>
<organism evidence="7 8">
    <name type="scientific">Aminithiophilus ramosus</name>
    <dbReference type="NCBI Taxonomy" id="3029084"/>
    <lineage>
        <taxon>Bacteria</taxon>
        <taxon>Thermotogati</taxon>
        <taxon>Synergistota</taxon>
        <taxon>Synergistia</taxon>
        <taxon>Synergistales</taxon>
        <taxon>Aminithiophilaceae</taxon>
        <taxon>Aminithiophilus</taxon>
    </lineage>
</organism>
<gene>
    <name evidence="7" type="ORF">KAR29_07415</name>
</gene>
<dbReference type="InterPro" id="IPR013762">
    <property type="entry name" value="Integrase-like_cat_sf"/>
</dbReference>
<feature type="domain" description="Core-binding (CB)" evidence="6">
    <location>
        <begin position="11"/>
        <end position="96"/>
    </location>
</feature>
<dbReference type="PANTHER" id="PTHR30349:SF81">
    <property type="entry name" value="TYROSINE RECOMBINASE XERC"/>
    <property type="match status" value="1"/>
</dbReference>
<dbReference type="GO" id="GO:0006310">
    <property type="term" value="P:DNA recombination"/>
    <property type="evidence" value="ECO:0007669"/>
    <property type="project" value="UniProtKB-KW"/>
</dbReference>
<keyword evidence="2 4" id="KW-0238">DNA-binding</keyword>
<dbReference type="InterPro" id="IPR050090">
    <property type="entry name" value="Tyrosine_recombinase_XerCD"/>
</dbReference>
<dbReference type="PROSITE" id="PS51900">
    <property type="entry name" value="CB"/>
    <property type="match status" value="1"/>
</dbReference>
<dbReference type="CDD" id="cd00798">
    <property type="entry name" value="INT_XerDC_C"/>
    <property type="match status" value="1"/>
</dbReference>
<keyword evidence="3" id="KW-0233">DNA recombination</keyword>
<evidence type="ECO:0000259" key="6">
    <source>
        <dbReference type="PROSITE" id="PS51900"/>
    </source>
</evidence>
<dbReference type="InterPro" id="IPR010998">
    <property type="entry name" value="Integrase_recombinase_N"/>
</dbReference>
<sequence>MVAGQGASPLFGTLKAVATFFDYLRFERGCSENTVKAYEGDLARWCAFCEGAGLSPLPPSEEKVAPFLRKASLEGKSSATVQRYAATLRSWSHFLQMDGWIEQDVWLPPLPDKARRLPQILNEGEVERLLSACPDTLLGLRDRALLELSYGCGLRAGEACSLHVGDADFRRGTLRVLGKGDKERLLPLVGQIKERLRLYVGEARPGLGGTSDVLFLSRNGRPLRREDFWRIIRRRGKEAAIPAVRLHPHVLRHSFATHLLRRGMDLRTLQELLGHASIATTERYTHFDLELRDVYDRCHPRA</sequence>
<evidence type="ECO:0000313" key="7">
    <source>
        <dbReference type="EMBL" id="QTX31232.1"/>
    </source>
</evidence>
<dbReference type="KEGG" id="aram:KAR29_07415"/>
<dbReference type="PANTHER" id="PTHR30349">
    <property type="entry name" value="PHAGE INTEGRASE-RELATED"/>
    <property type="match status" value="1"/>
</dbReference>
<evidence type="ECO:0000256" key="2">
    <source>
        <dbReference type="ARBA" id="ARBA00023125"/>
    </source>
</evidence>
<proteinExistence type="predicted"/>
<protein>
    <submittedName>
        <fullName evidence="7">Tyrosine-type recombinase/integrase</fullName>
    </submittedName>
</protein>
<dbReference type="SUPFAM" id="SSF56349">
    <property type="entry name" value="DNA breaking-rejoining enzymes"/>
    <property type="match status" value="1"/>
</dbReference>
<accession>A0A9Q7ALH6</accession>
<evidence type="ECO:0000259" key="5">
    <source>
        <dbReference type="PROSITE" id="PS51898"/>
    </source>
</evidence>
<dbReference type="SUPFAM" id="SSF47823">
    <property type="entry name" value="lambda integrase-like, N-terminal domain"/>
    <property type="match status" value="1"/>
</dbReference>
<name>A0A9Q7ALH6_9BACT</name>
<reference evidence="8" key="1">
    <citation type="submission" date="2021-04" db="EMBL/GenBank/DDBJ databases">
        <title>A novel Synergistetes isolate from a pyrite-forming mixed culture.</title>
        <authorList>
            <person name="Bunk B."/>
            <person name="Sproer C."/>
            <person name="Spring S."/>
            <person name="Pester M."/>
        </authorList>
    </citation>
    <scope>NUCLEOTIDE SEQUENCE [LARGE SCALE GENOMIC DNA]</scope>
    <source>
        <strain evidence="8">J.5.4.2-T.3.5.2</strain>
    </source>
</reference>
<dbReference type="GO" id="GO:0015074">
    <property type="term" value="P:DNA integration"/>
    <property type="evidence" value="ECO:0007669"/>
    <property type="project" value="UniProtKB-KW"/>
</dbReference>